<dbReference type="CDD" id="cd00173">
    <property type="entry name" value="SH2"/>
    <property type="match status" value="1"/>
</dbReference>
<evidence type="ECO:0000313" key="5">
    <source>
        <dbReference type="Proteomes" id="UP000008672"/>
    </source>
</evidence>
<dbReference type="OMA" id="QDCGPEG"/>
<reference evidence="4" key="3">
    <citation type="submission" date="2025-09" db="UniProtKB">
        <authorList>
            <consortium name="Ensembl"/>
        </authorList>
    </citation>
    <scope>IDENTIFICATION</scope>
</reference>
<dbReference type="GeneTree" id="ENSGT00510000048936"/>
<name>H3BEU0_LATCH</name>
<evidence type="ECO:0000256" key="2">
    <source>
        <dbReference type="PROSITE-ProRule" id="PRU00191"/>
    </source>
</evidence>
<reference evidence="4" key="2">
    <citation type="submission" date="2025-08" db="UniProtKB">
        <authorList>
            <consortium name="Ensembl"/>
        </authorList>
    </citation>
    <scope>IDENTIFICATION</scope>
</reference>
<dbReference type="FunCoup" id="H3BEU0">
    <property type="interactions" value="98"/>
</dbReference>
<keyword evidence="5" id="KW-1185">Reference proteome</keyword>
<dbReference type="SUPFAM" id="SSF50729">
    <property type="entry name" value="PH domain-like"/>
    <property type="match status" value="1"/>
</dbReference>
<dbReference type="SMART" id="SM00462">
    <property type="entry name" value="PTB"/>
    <property type="match status" value="1"/>
</dbReference>
<keyword evidence="1 2" id="KW-0727">SH2 domain</keyword>
<dbReference type="EMBL" id="AFYH01015275">
    <property type="status" value="NOT_ANNOTATED_CDS"/>
    <property type="molecule type" value="Genomic_DNA"/>
</dbReference>
<evidence type="ECO:0000313" key="4">
    <source>
        <dbReference type="Ensembl" id="ENSLACP00000020411.1"/>
    </source>
</evidence>
<dbReference type="EMBL" id="AFYH01015277">
    <property type="status" value="NOT_ANNOTATED_CDS"/>
    <property type="molecule type" value="Genomic_DNA"/>
</dbReference>
<dbReference type="EMBL" id="AFYH01015273">
    <property type="status" value="NOT_ANNOTATED_CDS"/>
    <property type="molecule type" value="Genomic_DNA"/>
</dbReference>
<evidence type="ECO:0000256" key="1">
    <source>
        <dbReference type="ARBA" id="ARBA00022999"/>
    </source>
</evidence>
<dbReference type="Proteomes" id="UP000008672">
    <property type="component" value="Unassembled WGS sequence"/>
</dbReference>
<dbReference type="SUPFAM" id="SSF55550">
    <property type="entry name" value="SH2 domain"/>
    <property type="match status" value="1"/>
</dbReference>
<dbReference type="SMART" id="SM00252">
    <property type="entry name" value="SH2"/>
    <property type="match status" value="1"/>
</dbReference>
<dbReference type="EMBL" id="AFYH01015274">
    <property type="status" value="NOT_ANNOTATED_CDS"/>
    <property type="molecule type" value="Genomic_DNA"/>
</dbReference>
<dbReference type="Bgee" id="ENSLACG00000017939">
    <property type="expression patterns" value="Expressed in pelvic fin and 2 other cell types or tissues"/>
</dbReference>
<sequence>MAQCGADGSPLGTETGKLNYTRDCLHILLQYVGSFAVEGQEKDDKTKKIQQQLQALKVEKKKKKKKKSFKIKAIIEVLKSEGETVLMAHALRRIFYSTCCSADCQFAFVARNPNQHELYCHLFVGAQPSEVPVLNLLLCRMFQLSYLQNCPEARNKTLLTPSSPETVGSHWRSLRSPLTREPFQSEEVSLNINALVSIKRLSYQNIIENEGKKVVNFESQKPLTHLHIDSPYVSPTLVRKKAIRNKVIRSGAYRSINYASQLQRSVHESFFPPVVLHPWRCGESESCQFIHFPKNEDLLMEAVWSFAGISRECGEALLKQDVLGSFMLWETPEKINCWSLTVRTPFGIIVYQIYKSHLGKYCMEHLQTEFPSMEALIKHHMESKGGLLCCLDISRINYCYVEQDGTGSPGLGLPLDPCENLDPIVESTPLGEETKVVEVALV</sequence>
<dbReference type="InterPro" id="IPR011993">
    <property type="entry name" value="PH-like_dom_sf"/>
</dbReference>
<proteinExistence type="predicted"/>
<dbReference type="PANTHER" id="PTHR15832:SF3">
    <property type="entry name" value="SH2 DOMAIN-CONTAINING PROTEIN 5"/>
    <property type="match status" value="1"/>
</dbReference>
<dbReference type="Pfam" id="PF00640">
    <property type="entry name" value="PID"/>
    <property type="match status" value="1"/>
</dbReference>
<dbReference type="InterPro" id="IPR006020">
    <property type="entry name" value="PTB/PI_dom"/>
</dbReference>
<dbReference type="PROSITE" id="PS50001">
    <property type="entry name" value="SH2"/>
    <property type="match status" value="1"/>
</dbReference>
<protein>
    <submittedName>
        <fullName evidence="4">SH2 domain containing 5</fullName>
    </submittedName>
</protein>
<dbReference type="Gene3D" id="2.30.29.30">
    <property type="entry name" value="Pleckstrin-homology domain (PH domain)/Phosphotyrosine-binding domain (PTB)"/>
    <property type="match status" value="1"/>
</dbReference>
<accession>H3BEU0</accession>
<feature type="domain" description="SH2" evidence="3">
    <location>
        <begin position="304"/>
        <end position="400"/>
    </location>
</feature>
<dbReference type="eggNOG" id="ENOG502RXFM">
    <property type="taxonomic scope" value="Eukaryota"/>
</dbReference>
<dbReference type="HOGENOM" id="CLU_053535_0_0_1"/>
<dbReference type="InParanoid" id="H3BEU0"/>
<organism evidence="4 5">
    <name type="scientific">Latimeria chalumnae</name>
    <name type="common">Coelacanth</name>
    <dbReference type="NCBI Taxonomy" id="7897"/>
    <lineage>
        <taxon>Eukaryota</taxon>
        <taxon>Metazoa</taxon>
        <taxon>Chordata</taxon>
        <taxon>Craniata</taxon>
        <taxon>Vertebrata</taxon>
        <taxon>Euteleostomi</taxon>
        <taxon>Coelacanthiformes</taxon>
        <taxon>Coelacanthidae</taxon>
        <taxon>Latimeria</taxon>
    </lineage>
</organism>
<dbReference type="PANTHER" id="PTHR15832">
    <property type="entry name" value="SHC (SRC HOMOLOGY DOMAIN C-TERMINAL) ADAPTOR HOMOLOG"/>
    <property type="match status" value="1"/>
</dbReference>
<dbReference type="EMBL" id="AFYH01015276">
    <property type="status" value="NOT_ANNOTATED_CDS"/>
    <property type="molecule type" value="Genomic_DNA"/>
</dbReference>
<reference evidence="5" key="1">
    <citation type="submission" date="2011-08" db="EMBL/GenBank/DDBJ databases">
        <title>The draft genome of Latimeria chalumnae.</title>
        <authorList>
            <person name="Di Palma F."/>
            <person name="Alfoldi J."/>
            <person name="Johnson J."/>
            <person name="Berlin A."/>
            <person name="Gnerre S."/>
            <person name="Jaffe D."/>
            <person name="MacCallum I."/>
            <person name="Young S."/>
            <person name="Walker B.J."/>
            <person name="Lander E."/>
            <person name="Lindblad-Toh K."/>
        </authorList>
    </citation>
    <scope>NUCLEOTIDE SEQUENCE [LARGE SCALE GENOMIC DNA]</scope>
    <source>
        <strain evidence="5">Wild caught</strain>
    </source>
</reference>
<dbReference type="InterPro" id="IPR000980">
    <property type="entry name" value="SH2"/>
</dbReference>
<dbReference type="Ensembl" id="ENSLACT00000020551.1">
    <property type="protein sequence ID" value="ENSLACP00000020411.1"/>
    <property type="gene ID" value="ENSLACG00000017939.1"/>
</dbReference>
<gene>
    <name evidence="4" type="primary">SH2D5</name>
</gene>
<dbReference type="AlphaFoldDB" id="H3BEU0"/>
<dbReference type="Pfam" id="PF00017">
    <property type="entry name" value="SH2"/>
    <property type="match status" value="1"/>
</dbReference>
<dbReference type="Gene3D" id="3.30.505.10">
    <property type="entry name" value="SH2 domain"/>
    <property type="match status" value="1"/>
</dbReference>
<dbReference type="InterPro" id="IPR036860">
    <property type="entry name" value="SH2_dom_sf"/>
</dbReference>
<evidence type="ECO:0000259" key="3">
    <source>
        <dbReference type="PROSITE" id="PS50001"/>
    </source>
</evidence>
<dbReference type="GO" id="GO:0014069">
    <property type="term" value="C:postsynaptic density"/>
    <property type="evidence" value="ECO:0007669"/>
    <property type="project" value="TreeGrafter"/>
</dbReference>